<dbReference type="Pfam" id="PF00144">
    <property type="entry name" value="Beta-lactamase"/>
    <property type="match status" value="1"/>
</dbReference>
<dbReference type="SUPFAM" id="SSF56601">
    <property type="entry name" value="beta-lactamase/transpeptidase-like"/>
    <property type="match status" value="1"/>
</dbReference>
<reference evidence="2" key="1">
    <citation type="submission" date="2024-07" db="EMBL/GenBank/DDBJ databases">
        <authorList>
            <person name="Biller S.J."/>
        </authorList>
    </citation>
    <scope>NUCLEOTIDE SEQUENCE</scope>
    <source>
        <strain evidence="2">WC2429</strain>
    </source>
</reference>
<dbReference type="PROSITE" id="PS51257">
    <property type="entry name" value="PROKAR_LIPOPROTEIN"/>
    <property type="match status" value="1"/>
</dbReference>
<gene>
    <name evidence="2" type="ORF">AB3G32_10495</name>
</gene>
<dbReference type="PANTHER" id="PTHR46825">
    <property type="entry name" value="D-ALANYL-D-ALANINE-CARBOXYPEPTIDASE/ENDOPEPTIDASE AMPH"/>
    <property type="match status" value="1"/>
</dbReference>
<dbReference type="InterPro" id="IPR012338">
    <property type="entry name" value="Beta-lactam/transpept-like"/>
</dbReference>
<dbReference type="Gene3D" id="3.40.710.10">
    <property type="entry name" value="DD-peptidase/beta-lactamase superfamily"/>
    <property type="match status" value="1"/>
</dbReference>
<name>A0AB39WIA7_9FLAO</name>
<dbReference type="InterPro" id="IPR001466">
    <property type="entry name" value="Beta-lactam-related"/>
</dbReference>
<proteinExistence type="predicted"/>
<feature type="domain" description="Beta-lactamase-related" evidence="1">
    <location>
        <begin position="79"/>
        <end position="377"/>
    </location>
</feature>
<dbReference type="PANTHER" id="PTHR46825:SF9">
    <property type="entry name" value="BETA-LACTAMASE-RELATED DOMAIN-CONTAINING PROTEIN"/>
    <property type="match status" value="1"/>
</dbReference>
<organism evidence="2">
    <name type="scientific">Flavobacterium sp. WC2429</name>
    <dbReference type="NCBI Taxonomy" id="3234140"/>
    <lineage>
        <taxon>Bacteria</taxon>
        <taxon>Pseudomonadati</taxon>
        <taxon>Bacteroidota</taxon>
        <taxon>Flavobacteriia</taxon>
        <taxon>Flavobacteriales</taxon>
        <taxon>Flavobacteriaceae</taxon>
        <taxon>Flavobacterium</taxon>
    </lineage>
</organism>
<dbReference type="AlphaFoldDB" id="A0AB39WIA7"/>
<dbReference type="GO" id="GO:0016787">
    <property type="term" value="F:hydrolase activity"/>
    <property type="evidence" value="ECO:0007669"/>
    <property type="project" value="UniProtKB-KW"/>
</dbReference>
<dbReference type="EC" id="3.-.-.-" evidence="2"/>
<keyword evidence="2" id="KW-0378">Hydrolase</keyword>
<dbReference type="InterPro" id="IPR050491">
    <property type="entry name" value="AmpC-like"/>
</dbReference>
<sequence length="398" mass="45456">MIFIKKANILQILMLLLVLSGCKEKNKSESNSTANTKEKASLVINSGPKLSEKYFESKKNSILHFYNKNWPHNSLNGGFLVAKNGQIIFERYEGISNHKTKSEMTSTTPLHIASVSKVITATAVLKLVSAGKITLDQKVTTILKEFPYPDVTIKTLLNHRTGMRNYAYFTEKKGIWDRHKILSNQDILTIMATKGIDLEFKTNTRFSYCNTNYAMLALIIEKITGKPYKDAMQEIVFKPLGMKDTYVFDYEKDKLTATPSYRGNFSLINMDYLDAIYGDKNIYSTPRDLLKFDDGRNSASFLDPKLLKQAFIGYSNEHKGTKNYGLGMRMINWPTGQNFYFHNGWWHGNTSAYITLPEEKVTIIALSNKFNRSTYKVRNLAALFGDYPFKLDDDGKEE</sequence>
<dbReference type="RefSeq" id="WP_369764767.1">
    <property type="nucleotide sequence ID" value="NZ_CP165627.1"/>
</dbReference>
<protein>
    <submittedName>
        <fullName evidence="2">Serine hydrolase domain-containing protein</fullName>
        <ecNumber evidence="2">3.-.-.-</ecNumber>
    </submittedName>
</protein>
<evidence type="ECO:0000313" key="2">
    <source>
        <dbReference type="EMBL" id="XDV00764.1"/>
    </source>
</evidence>
<evidence type="ECO:0000259" key="1">
    <source>
        <dbReference type="Pfam" id="PF00144"/>
    </source>
</evidence>
<accession>A0AB39WIA7</accession>
<dbReference type="EMBL" id="CP165627">
    <property type="protein sequence ID" value="XDV00764.1"/>
    <property type="molecule type" value="Genomic_DNA"/>
</dbReference>